<evidence type="ECO:0000313" key="1">
    <source>
        <dbReference type="EMBL" id="KAF7775798.1"/>
    </source>
</evidence>
<sequence>MCAMASLVSSAQRCFSSSNTSTCFSIRDSLVMFRSPLVGRLRGLAPHHICSSCVLGIAEREDDYRSVILKIGKCNQNTGQSNIVPTTPITPRASRQTCI</sequence>
<reference evidence="1 2" key="1">
    <citation type="journal article" name="Sci. Rep.">
        <title>Telomere-to-telomere assembled and centromere annotated genomes of the two main subspecies of the button mushroom Agaricus bisporus reveal especially polymorphic chromosome ends.</title>
        <authorList>
            <person name="Sonnenberg A.S.M."/>
            <person name="Sedaghat-Telgerd N."/>
            <person name="Lavrijssen B."/>
            <person name="Ohm R.A."/>
            <person name="Hendrickx P.M."/>
            <person name="Scholtmeijer K."/>
            <person name="Baars J.J.P."/>
            <person name="van Peer A."/>
        </authorList>
    </citation>
    <scope>NUCLEOTIDE SEQUENCE [LARGE SCALE GENOMIC DNA]</scope>
    <source>
        <strain evidence="1 2">H119_p4</strain>
    </source>
</reference>
<dbReference type="Proteomes" id="UP000629468">
    <property type="component" value="Unassembled WGS sequence"/>
</dbReference>
<dbReference type="AlphaFoldDB" id="A0A8H7F2S9"/>
<proteinExistence type="predicted"/>
<accession>A0A8H7F2S9</accession>
<dbReference type="EMBL" id="JABXXO010000006">
    <property type="protein sequence ID" value="KAF7775798.1"/>
    <property type="molecule type" value="Genomic_DNA"/>
</dbReference>
<protein>
    <submittedName>
        <fullName evidence="1">Uncharacterized protein</fullName>
    </submittedName>
</protein>
<name>A0A8H7F2S9_AGABI</name>
<organism evidence="1 2">
    <name type="scientific">Agaricus bisporus var. burnettii</name>
    <dbReference type="NCBI Taxonomy" id="192524"/>
    <lineage>
        <taxon>Eukaryota</taxon>
        <taxon>Fungi</taxon>
        <taxon>Dikarya</taxon>
        <taxon>Basidiomycota</taxon>
        <taxon>Agaricomycotina</taxon>
        <taxon>Agaricomycetes</taxon>
        <taxon>Agaricomycetidae</taxon>
        <taxon>Agaricales</taxon>
        <taxon>Agaricineae</taxon>
        <taxon>Agaricaceae</taxon>
        <taxon>Agaricus</taxon>
    </lineage>
</organism>
<gene>
    <name evidence="1" type="ORF">Agabi119p4_4191</name>
</gene>
<evidence type="ECO:0000313" key="2">
    <source>
        <dbReference type="Proteomes" id="UP000629468"/>
    </source>
</evidence>
<comment type="caution">
    <text evidence="1">The sequence shown here is derived from an EMBL/GenBank/DDBJ whole genome shotgun (WGS) entry which is preliminary data.</text>
</comment>